<dbReference type="Proteomes" id="UP000789706">
    <property type="component" value="Unassembled WGS sequence"/>
</dbReference>
<dbReference type="Gene3D" id="3.90.79.10">
    <property type="entry name" value="Nucleoside Triphosphate Pyrophosphohydrolase"/>
    <property type="match status" value="1"/>
</dbReference>
<dbReference type="GO" id="GO:0005762">
    <property type="term" value="C:mitochondrial large ribosomal subunit"/>
    <property type="evidence" value="ECO:0007669"/>
    <property type="project" value="TreeGrafter"/>
</dbReference>
<comment type="caution">
    <text evidence="1">The sequence shown here is derived from an EMBL/GenBank/DDBJ whole genome shotgun (WGS) entry which is preliminary data.</text>
</comment>
<dbReference type="InterPro" id="IPR033650">
    <property type="entry name" value="Ribosomal_mL46_NUDIX"/>
</dbReference>
<dbReference type="EMBL" id="CAJVPK010000151">
    <property type="protein sequence ID" value="CAG8460758.1"/>
    <property type="molecule type" value="Genomic_DNA"/>
</dbReference>
<evidence type="ECO:0000313" key="1">
    <source>
        <dbReference type="EMBL" id="CAG8460758.1"/>
    </source>
</evidence>
<reference evidence="1" key="1">
    <citation type="submission" date="2021-06" db="EMBL/GenBank/DDBJ databases">
        <authorList>
            <person name="Kallberg Y."/>
            <person name="Tangrot J."/>
            <person name="Rosling A."/>
        </authorList>
    </citation>
    <scope>NUCLEOTIDE SEQUENCE</scope>
    <source>
        <strain evidence="1">AZ414A</strain>
    </source>
</reference>
<dbReference type="InterPro" id="IPR015797">
    <property type="entry name" value="NUDIX_hydrolase-like_dom_sf"/>
</dbReference>
<gene>
    <name evidence="1" type="ORF">DEBURN_LOCUS2665</name>
</gene>
<dbReference type="GO" id="GO:0003735">
    <property type="term" value="F:structural constituent of ribosome"/>
    <property type="evidence" value="ECO:0007669"/>
    <property type="project" value="InterPro"/>
</dbReference>
<dbReference type="AlphaFoldDB" id="A0A9N8VQD3"/>
<accession>A0A9N8VQD3</accession>
<dbReference type="SUPFAM" id="SSF55811">
    <property type="entry name" value="Nudix"/>
    <property type="match status" value="1"/>
</dbReference>
<dbReference type="PANTHER" id="PTHR13124">
    <property type="entry name" value="39S RIBOSOMAL PROTEIN L46, MITOCHONDRIAL PRECURSOR-RELATED"/>
    <property type="match status" value="1"/>
</dbReference>
<proteinExistence type="predicted"/>
<keyword evidence="2" id="KW-1185">Reference proteome</keyword>
<feature type="non-terminal residue" evidence="1">
    <location>
        <position position="1"/>
    </location>
</feature>
<name>A0A9N8VQD3_9GLOM</name>
<evidence type="ECO:0000313" key="2">
    <source>
        <dbReference type="Proteomes" id="UP000789706"/>
    </source>
</evidence>
<dbReference type="PANTHER" id="PTHR13124:SF12">
    <property type="entry name" value="LARGE RIBOSOMAL SUBUNIT PROTEIN ML46"/>
    <property type="match status" value="1"/>
</dbReference>
<dbReference type="OrthoDB" id="414075at2759"/>
<sequence length="96" mass="11496">TATRELEEECGNHMDIWFVGRRPIGYYKYEYPEGYIKDLVKYTGVKVFFMKAHIFSGQVRIDNKEIVDFAWVTKQEMENYVHPNFYNAIKDMLSEL</sequence>
<dbReference type="CDD" id="cd04661">
    <property type="entry name" value="NUDIX_MRP_L46"/>
    <property type="match status" value="1"/>
</dbReference>
<protein>
    <submittedName>
        <fullName evidence="1">6416_t:CDS:1</fullName>
    </submittedName>
</protein>
<dbReference type="InterPro" id="IPR040008">
    <property type="entry name" value="Ribosomal_mL46"/>
</dbReference>
<organism evidence="1 2">
    <name type="scientific">Diversispora eburnea</name>
    <dbReference type="NCBI Taxonomy" id="1213867"/>
    <lineage>
        <taxon>Eukaryota</taxon>
        <taxon>Fungi</taxon>
        <taxon>Fungi incertae sedis</taxon>
        <taxon>Mucoromycota</taxon>
        <taxon>Glomeromycotina</taxon>
        <taxon>Glomeromycetes</taxon>
        <taxon>Diversisporales</taxon>
        <taxon>Diversisporaceae</taxon>
        <taxon>Diversispora</taxon>
    </lineage>
</organism>